<feature type="transmembrane region" description="Helical" evidence="6">
    <location>
        <begin position="87"/>
        <end position="107"/>
    </location>
</feature>
<comment type="subcellular location">
    <subcellularLocation>
        <location evidence="1">Membrane</location>
        <topology evidence="1">Multi-pass membrane protein</topology>
    </subcellularLocation>
</comment>
<dbReference type="Pfam" id="PF07690">
    <property type="entry name" value="MFS_1"/>
    <property type="match status" value="1"/>
</dbReference>
<feature type="transmembrane region" description="Helical" evidence="6">
    <location>
        <begin position="471"/>
        <end position="494"/>
    </location>
</feature>
<dbReference type="EMBL" id="CCYA01000265">
    <property type="protein sequence ID" value="CEH17875.1"/>
    <property type="molecule type" value="Genomic_DNA"/>
</dbReference>
<protein>
    <submittedName>
        <fullName evidence="7">F1C9.29 PROTEIN-RELATED</fullName>
    </submittedName>
</protein>
<dbReference type="OrthoDB" id="410267at2759"/>
<feature type="transmembrane region" description="Helical" evidence="6">
    <location>
        <begin position="21"/>
        <end position="40"/>
    </location>
</feature>
<feature type="transmembrane region" description="Helical" evidence="6">
    <location>
        <begin position="119"/>
        <end position="142"/>
    </location>
</feature>
<proteinExistence type="predicted"/>
<organism evidence="7 8">
    <name type="scientific">Ceraceosorus bombacis</name>
    <dbReference type="NCBI Taxonomy" id="401625"/>
    <lineage>
        <taxon>Eukaryota</taxon>
        <taxon>Fungi</taxon>
        <taxon>Dikarya</taxon>
        <taxon>Basidiomycota</taxon>
        <taxon>Ustilaginomycotina</taxon>
        <taxon>Exobasidiomycetes</taxon>
        <taxon>Ceraceosorales</taxon>
        <taxon>Ceraceosoraceae</taxon>
        <taxon>Ceraceosorus</taxon>
    </lineage>
</organism>
<dbReference type="InterPro" id="IPR011701">
    <property type="entry name" value="MFS"/>
</dbReference>
<feature type="compositionally biased region" description="Basic residues" evidence="5">
    <location>
        <begin position="258"/>
        <end position="267"/>
    </location>
</feature>
<reference evidence="7 8" key="1">
    <citation type="submission" date="2014-09" db="EMBL/GenBank/DDBJ databases">
        <authorList>
            <person name="Magalhaes I.L.F."/>
            <person name="Oliveira U."/>
            <person name="Santos F.R."/>
            <person name="Vidigal T.H.D.A."/>
            <person name="Brescovit A.D."/>
            <person name="Santos A.J."/>
        </authorList>
    </citation>
    <scope>NUCLEOTIDE SEQUENCE [LARGE SCALE GENOMIC DNA]</scope>
</reference>
<dbReference type="GO" id="GO:0022857">
    <property type="term" value="F:transmembrane transporter activity"/>
    <property type="evidence" value="ECO:0007669"/>
    <property type="project" value="InterPro"/>
</dbReference>
<dbReference type="STRING" id="401625.A0A0P1BNE2"/>
<name>A0A0P1BNE2_9BASI</name>
<dbReference type="PANTHER" id="PTHR21576:SF160">
    <property type="entry name" value="NODULIN-LIKE DOMAIN-CONTAINING PROTEIN"/>
    <property type="match status" value="1"/>
</dbReference>
<keyword evidence="3 6" id="KW-1133">Transmembrane helix</keyword>
<dbReference type="SUPFAM" id="SSF103473">
    <property type="entry name" value="MFS general substrate transporter"/>
    <property type="match status" value="1"/>
</dbReference>
<evidence type="ECO:0000256" key="3">
    <source>
        <dbReference type="ARBA" id="ARBA00022989"/>
    </source>
</evidence>
<evidence type="ECO:0000256" key="5">
    <source>
        <dbReference type="SAM" id="MobiDB-lite"/>
    </source>
</evidence>
<evidence type="ECO:0000313" key="8">
    <source>
        <dbReference type="Proteomes" id="UP000054845"/>
    </source>
</evidence>
<keyword evidence="2 6" id="KW-0812">Transmembrane</keyword>
<accession>A0A0P1BNE2</accession>
<feature type="transmembrane region" description="Helical" evidence="6">
    <location>
        <begin position="338"/>
        <end position="359"/>
    </location>
</feature>
<feature type="compositionally biased region" description="Acidic residues" evidence="5">
    <location>
        <begin position="283"/>
        <end position="294"/>
    </location>
</feature>
<dbReference type="InterPro" id="IPR036259">
    <property type="entry name" value="MFS_trans_sf"/>
</dbReference>
<feature type="transmembrane region" description="Helical" evidence="6">
    <location>
        <begin position="440"/>
        <end position="459"/>
    </location>
</feature>
<keyword evidence="8" id="KW-1185">Reference proteome</keyword>
<feature type="transmembrane region" description="Helical" evidence="6">
    <location>
        <begin position="506"/>
        <end position="524"/>
    </location>
</feature>
<keyword evidence="4 6" id="KW-0472">Membrane</keyword>
<evidence type="ECO:0000313" key="7">
    <source>
        <dbReference type="EMBL" id="CEH17875.1"/>
    </source>
</evidence>
<dbReference type="PANTHER" id="PTHR21576">
    <property type="entry name" value="UNCHARACTERIZED NODULIN-LIKE PROTEIN"/>
    <property type="match status" value="1"/>
</dbReference>
<dbReference type="Gene3D" id="1.20.1250.20">
    <property type="entry name" value="MFS general substrate transporter like domains"/>
    <property type="match status" value="2"/>
</dbReference>
<dbReference type="Proteomes" id="UP000054845">
    <property type="component" value="Unassembled WGS sequence"/>
</dbReference>
<sequence length="597" mass="63645">MRSEVAPVDAAVLESLKRRRIASLVGSFIVACSAGVNYAFSSFAPQLQEQLQLTSTQINVVGVAGNMGVYLSGPFWGRWVDKQGPKVALLVGSALVLAGFGGLSLSYTHTAPFHDASPSTLAVLSLLTGLGNAGAFTAAMNAQAKSWDGTRRGSATALVLSGFGLSAFLYSTLSHQLFPGNTSDYLLLLAFGCAASFLVGVLLIRILPPADANPLLTRRGSDGRGAWTQAPAGDDEEIGRLEQNADVDEDEDEERGRLRPHLSGRRRTSSEVSARAFLNAPPTDEDTTSADEEDMNTRATSPATTPSNAGAGATPEGNKGDSSSVDVTNFTLLKQADFLLLFLIMSLVSGTGLLVINNIGTITRTLFEYNKGRKDVPEIALDAQNLPRELIDILTKDEKAIVQQAQAHQVSAISLGNASGRIIMGLLSDLFVSSTGDARMRVWLLILVCILAVGSQALAAAPNTITTVHRLIIISLGTGWMYGALFGLAPVLTFEWFGLKHFSQNWGYVSLSPVIAGNIFNLLFGKVYDSHVPKGSGSVHQCPLGEECYRSVFEITEVCALAAAAASFLLIVRRTRDVQHVRNPFVGLYGRLSNAVR</sequence>
<dbReference type="GO" id="GO:0000329">
    <property type="term" value="C:fungal-type vacuole membrane"/>
    <property type="evidence" value="ECO:0007669"/>
    <property type="project" value="TreeGrafter"/>
</dbReference>
<dbReference type="PROSITE" id="PS51257">
    <property type="entry name" value="PROKAR_LIPOPROTEIN"/>
    <property type="match status" value="1"/>
</dbReference>
<feature type="transmembrane region" description="Helical" evidence="6">
    <location>
        <begin position="154"/>
        <end position="173"/>
    </location>
</feature>
<feature type="transmembrane region" description="Helical" evidence="6">
    <location>
        <begin position="60"/>
        <end position="80"/>
    </location>
</feature>
<evidence type="ECO:0000256" key="6">
    <source>
        <dbReference type="SAM" id="Phobius"/>
    </source>
</evidence>
<evidence type="ECO:0000256" key="4">
    <source>
        <dbReference type="ARBA" id="ARBA00023136"/>
    </source>
</evidence>
<dbReference type="AlphaFoldDB" id="A0A0P1BNE2"/>
<feature type="compositionally biased region" description="Polar residues" evidence="5">
    <location>
        <begin position="297"/>
        <end position="308"/>
    </location>
</feature>
<evidence type="ECO:0000256" key="2">
    <source>
        <dbReference type="ARBA" id="ARBA00022692"/>
    </source>
</evidence>
<evidence type="ECO:0000256" key="1">
    <source>
        <dbReference type="ARBA" id="ARBA00004141"/>
    </source>
</evidence>
<feature type="transmembrane region" description="Helical" evidence="6">
    <location>
        <begin position="185"/>
        <end position="207"/>
    </location>
</feature>
<feature type="region of interest" description="Disordered" evidence="5">
    <location>
        <begin position="216"/>
        <end position="323"/>
    </location>
</feature>